<organism evidence="1 2">
    <name type="scientific">Marinobacter nitratireducens</name>
    <dbReference type="NCBI Taxonomy" id="1137280"/>
    <lineage>
        <taxon>Bacteria</taxon>
        <taxon>Pseudomonadati</taxon>
        <taxon>Pseudomonadota</taxon>
        <taxon>Gammaproteobacteria</taxon>
        <taxon>Pseudomonadales</taxon>
        <taxon>Marinobacteraceae</taxon>
        <taxon>Marinobacter</taxon>
    </lineage>
</organism>
<accession>A0A072NJ34</accession>
<reference evidence="1 2" key="1">
    <citation type="submission" date="2012-12" db="EMBL/GenBank/DDBJ databases">
        <title>Genome assembly of Marinobacter sp. AK21.</title>
        <authorList>
            <person name="Khatri I."/>
            <person name="Kumar R."/>
            <person name="Vaidya B."/>
            <person name="Subramanian S."/>
            <person name="Pinnaka A."/>
        </authorList>
    </citation>
    <scope>NUCLEOTIDE SEQUENCE [LARGE SCALE GENOMIC DNA]</scope>
    <source>
        <strain evidence="1 2">AK21</strain>
    </source>
</reference>
<name>A0A072NJ34_9GAMM</name>
<proteinExistence type="predicted"/>
<keyword evidence="2" id="KW-1185">Reference proteome</keyword>
<evidence type="ECO:0000313" key="1">
    <source>
        <dbReference type="EMBL" id="KEF33135.1"/>
    </source>
</evidence>
<protein>
    <submittedName>
        <fullName evidence="1">Uncharacterized protein</fullName>
    </submittedName>
</protein>
<dbReference type="EMBL" id="ANIE01000001">
    <property type="protein sequence ID" value="KEF33135.1"/>
    <property type="molecule type" value="Genomic_DNA"/>
</dbReference>
<evidence type="ECO:0000313" key="2">
    <source>
        <dbReference type="Proteomes" id="UP000035057"/>
    </source>
</evidence>
<comment type="caution">
    <text evidence="1">The sequence shown here is derived from an EMBL/GenBank/DDBJ whole genome shotgun (WGS) entry which is preliminary data.</text>
</comment>
<dbReference type="AlphaFoldDB" id="A0A072NJ34"/>
<dbReference type="Proteomes" id="UP000035057">
    <property type="component" value="Unassembled WGS sequence"/>
</dbReference>
<gene>
    <name evidence="1" type="ORF">D777_00143</name>
</gene>
<sequence>MNESAIAHRLLIKQDQMNAPRNRTIHHGSLPAANGLF</sequence>